<sequence length="900" mass="90262">MNGRMKMSKYLHTFSDLVLYTLVGACFVLGLSWAGATFAQSRLSVINVVVEKATATPRLSFAQPALTLTLGETAANPARSDQPASKGAITYRSSDDAIARVAADGTVTAVAAGTATVTATQAADLPAFESGSGSYQVTVVGPLSAKATLAAGTWLVGEPFADMVPVTASGGIGKLSYAIAPTVPAGLAFSSDTGVLSGTATVDSPETTYTVTVSDAATPAHTASATFDMTIGPAFVATGGGDRIGFMLNEYNMVEGLLQVRGGIGAFHAAVSPPLPPGVSVSVAKDRTDAGLYLVNIDGSGTVASPWTTYTVTVTDSAVTAHSYTANFSLAVADVLTATVVDGNKIATVGESINYRPVTGSGGLPEVSAFAYAYAVSPALPAGLAMDGATGVITGSASSAAPATSYTVALSVDGLVSAVPPVTANFTLEIVDGLAATTVISTQTIVVGDPALDITPVTAIGGVGTRHFAVAPTLPAGLSMSAATGVITGAASGESKEAVYTVTVTDDAGHKAAATFSLAVNAGLKTSVFNHGEEHRVTDPVDYTPPMTSGGVRPYQYTVTPALPTGLAMNAGTGAITGAATAPSAITTYTYTVTDSATPAHSATGTFTLAIAPALTATAVGTTTISVEVGKPVTESPVKAEGGLGLPQFSVQPALPSGLGMDARSGEITGTATAPSPETEYTVTVTDGASPPQTASATFKLSVSSNPGIAITMNAPVKPQRISMVFPPYAPVTASSGIGSALTYTVAPALPSGLSMDPATGIISGTPTVEQVDSSDARYTVTVTDSASPAHEAEARFGLVTYQLPTATVLVSSKTYQAGEAVNYQPVSGVSAAGRPVTYRVAGGGLPRGLKMDPSTGVITGTTHEKMKSEFFVYVSDLPLDGVLFASALFILEIVPPAAP</sequence>
<gene>
    <name evidence="2" type="ORF">LMG26845_03584</name>
</gene>
<dbReference type="Gene3D" id="2.60.40.10">
    <property type="entry name" value="Immunoglobulins"/>
    <property type="match status" value="7"/>
</dbReference>
<dbReference type="InterPro" id="IPR003343">
    <property type="entry name" value="Big_2"/>
</dbReference>
<protein>
    <recommendedName>
        <fullName evidence="1">BIG2 domain-containing protein</fullName>
    </recommendedName>
</protein>
<dbReference type="InterPro" id="IPR015919">
    <property type="entry name" value="Cadherin-like_sf"/>
</dbReference>
<dbReference type="InterPro" id="IPR013783">
    <property type="entry name" value="Ig-like_fold"/>
</dbReference>
<dbReference type="SUPFAM" id="SSF49313">
    <property type="entry name" value="Cadherin-like"/>
    <property type="match status" value="4"/>
</dbReference>
<dbReference type="Pfam" id="PF02368">
    <property type="entry name" value="Big_2"/>
    <property type="match status" value="1"/>
</dbReference>
<dbReference type="Pfam" id="PF05345">
    <property type="entry name" value="He_PIG"/>
    <property type="match status" value="7"/>
</dbReference>
<evidence type="ECO:0000259" key="1">
    <source>
        <dbReference type="Pfam" id="PF02368"/>
    </source>
</evidence>
<evidence type="ECO:0000313" key="3">
    <source>
        <dbReference type="Proteomes" id="UP000507979"/>
    </source>
</evidence>
<dbReference type="SUPFAM" id="SSF49373">
    <property type="entry name" value="Invasin/intimin cell-adhesion fragments"/>
    <property type="match status" value="1"/>
</dbReference>
<dbReference type="Gene3D" id="2.60.40.1080">
    <property type="match status" value="1"/>
</dbReference>
<organism evidence="2 3">
    <name type="scientific">Achromobacter insuavis</name>
    <dbReference type="NCBI Taxonomy" id="1287735"/>
    <lineage>
        <taxon>Bacteria</taxon>
        <taxon>Pseudomonadati</taxon>
        <taxon>Pseudomonadota</taxon>
        <taxon>Betaproteobacteria</taxon>
        <taxon>Burkholderiales</taxon>
        <taxon>Alcaligenaceae</taxon>
        <taxon>Achromobacter</taxon>
    </lineage>
</organism>
<dbReference type="EMBL" id="CADIJR010000036">
    <property type="protein sequence ID" value="CAB3667222.1"/>
    <property type="molecule type" value="Genomic_DNA"/>
</dbReference>
<feature type="domain" description="BIG2" evidence="1">
    <location>
        <begin position="82"/>
        <end position="121"/>
    </location>
</feature>
<dbReference type="InterPro" id="IPR008964">
    <property type="entry name" value="Invasin/intimin_cell_adhesion"/>
</dbReference>
<name>A0A6J5AG02_9BURK</name>
<dbReference type="GO" id="GO:0005509">
    <property type="term" value="F:calcium ion binding"/>
    <property type="evidence" value="ECO:0007669"/>
    <property type="project" value="InterPro"/>
</dbReference>
<dbReference type="AlphaFoldDB" id="A0A6J5AG02"/>
<keyword evidence="3" id="KW-1185">Reference proteome</keyword>
<reference evidence="2 3" key="1">
    <citation type="submission" date="2020-04" db="EMBL/GenBank/DDBJ databases">
        <authorList>
            <person name="De Canck E."/>
        </authorList>
    </citation>
    <scope>NUCLEOTIDE SEQUENCE [LARGE SCALE GENOMIC DNA]</scope>
    <source>
        <strain evidence="2 3">LMG 26845</strain>
    </source>
</reference>
<accession>A0A6J5AG02</accession>
<evidence type="ECO:0000313" key="2">
    <source>
        <dbReference type="EMBL" id="CAB3667222.1"/>
    </source>
</evidence>
<dbReference type="Proteomes" id="UP000507979">
    <property type="component" value="Unassembled WGS sequence"/>
</dbReference>
<dbReference type="RefSeq" id="WP_054460885.1">
    <property type="nucleotide sequence ID" value="NZ_JAJLPY010000342.1"/>
</dbReference>
<dbReference type="GO" id="GO:0016020">
    <property type="term" value="C:membrane"/>
    <property type="evidence" value="ECO:0007669"/>
    <property type="project" value="InterPro"/>
</dbReference>
<proteinExistence type="predicted"/>